<protein>
    <submittedName>
        <fullName evidence="1">Uncharacterized protein</fullName>
    </submittedName>
</protein>
<organism evidence="1 2">
    <name type="scientific">Ancylobacter oerskovii</name>
    <dbReference type="NCBI Taxonomy" id="459519"/>
    <lineage>
        <taxon>Bacteria</taxon>
        <taxon>Pseudomonadati</taxon>
        <taxon>Pseudomonadota</taxon>
        <taxon>Alphaproteobacteria</taxon>
        <taxon>Hyphomicrobiales</taxon>
        <taxon>Xanthobacteraceae</taxon>
        <taxon>Ancylobacter</taxon>
    </lineage>
</organism>
<dbReference type="Proteomes" id="UP001597299">
    <property type="component" value="Unassembled WGS sequence"/>
</dbReference>
<evidence type="ECO:0000313" key="2">
    <source>
        <dbReference type="Proteomes" id="UP001597299"/>
    </source>
</evidence>
<comment type="caution">
    <text evidence="1">The sequence shown here is derived from an EMBL/GenBank/DDBJ whole genome shotgun (WGS) entry which is preliminary data.</text>
</comment>
<proteinExistence type="predicted"/>
<keyword evidence="2" id="KW-1185">Reference proteome</keyword>
<dbReference type="EMBL" id="JBHUHD010000001">
    <property type="protein sequence ID" value="MFD2142880.1"/>
    <property type="molecule type" value="Genomic_DNA"/>
</dbReference>
<name>A0ABW4Z2Q3_9HYPH</name>
<sequence>MIPATEFVLKIYRGANGPPFEIVFPNVDLTGSSVTILLTPLDGSTPVTLSTEDGTLTLALPNGVRWVYDEDLAWQLPAGKRTLVDVFRSIGTTTEKLGGGTLYIGAAGEFERLGPVMLEVPGIQGKDGPPGDLTPEAEAVLAEAQSEVDRYSPRRPDFSKRRNLVLTPFFFWS</sequence>
<dbReference type="RefSeq" id="WP_213356165.1">
    <property type="nucleotide sequence ID" value="NZ_JAHBGB010000044.1"/>
</dbReference>
<gene>
    <name evidence="1" type="ORF">ACFSNC_20935</name>
</gene>
<reference evidence="2" key="1">
    <citation type="journal article" date="2019" name="Int. J. Syst. Evol. Microbiol.">
        <title>The Global Catalogue of Microorganisms (GCM) 10K type strain sequencing project: providing services to taxonomists for standard genome sequencing and annotation.</title>
        <authorList>
            <consortium name="The Broad Institute Genomics Platform"/>
            <consortium name="The Broad Institute Genome Sequencing Center for Infectious Disease"/>
            <person name="Wu L."/>
            <person name="Ma J."/>
        </authorList>
    </citation>
    <scope>NUCLEOTIDE SEQUENCE [LARGE SCALE GENOMIC DNA]</scope>
    <source>
        <strain evidence="2">CCM 7435</strain>
    </source>
</reference>
<accession>A0ABW4Z2Q3</accession>
<evidence type="ECO:0000313" key="1">
    <source>
        <dbReference type="EMBL" id="MFD2142880.1"/>
    </source>
</evidence>